<reference evidence="9 10" key="1">
    <citation type="submission" date="2009-03" db="EMBL/GenBank/DDBJ databases">
        <title>Comparison of the complete genome sequences of Rhodococcus erythropolis PR4 and Rhodococcus opacus B4.</title>
        <authorList>
            <person name="Takarada H."/>
            <person name="Sekine M."/>
            <person name="Hosoyama A."/>
            <person name="Yamada R."/>
            <person name="Fujisawa T."/>
            <person name="Omata S."/>
            <person name="Shimizu A."/>
            <person name="Tsukatani N."/>
            <person name="Tanikawa S."/>
            <person name="Fujita N."/>
            <person name="Harayama S."/>
        </authorList>
    </citation>
    <scope>NUCLEOTIDE SEQUENCE [LARGE SCALE GENOMIC DNA]</scope>
    <source>
        <strain evidence="9 10">B4</strain>
    </source>
</reference>
<dbReference type="OrthoDB" id="4772171at2"/>
<evidence type="ECO:0000256" key="4">
    <source>
        <dbReference type="ARBA" id="ARBA00022989"/>
    </source>
</evidence>
<feature type="transmembrane region" description="Helical" evidence="7">
    <location>
        <begin position="40"/>
        <end position="64"/>
    </location>
</feature>
<dbReference type="InterPro" id="IPR036259">
    <property type="entry name" value="MFS_trans_sf"/>
</dbReference>
<feature type="transmembrane region" description="Helical" evidence="7">
    <location>
        <begin position="326"/>
        <end position="350"/>
    </location>
</feature>
<evidence type="ECO:0000256" key="5">
    <source>
        <dbReference type="ARBA" id="ARBA00023136"/>
    </source>
</evidence>
<accession>C1B5V7</accession>
<dbReference type="PANTHER" id="PTHR23501">
    <property type="entry name" value="MAJOR FACILITATOR SUPERFAMILY"/>
    <property type="match status" value="1"/>
</dbReference>
<evidence type="ECO:0000256" key="1">
    <source>
        <dbReference type="ARBA" id="ARBA00004651"/>
    </source>
</evidence>
<dbReference type="GO" id="GO:0005886">
    <property type="term" value="C:plasma membrane"/>
    <property type="evidence" value="ECO:0007669"/>
    <property type="project" value="UniProtKB-SubCell"/>
</dbReference>
<keyword evidence="5 7" id="KW-0472">Membrane</keyword>
<evidence type="ECO:0000313" key="9">
    <source>
        <dbReference type="EMBL" id="BAH55368.1"/>
    </source>
</evidence>
<feature type="transmembrane region" description="Helical" evidence="7">
    <location>
        <begin position="389"/>
        <end position="411"/>
    </location>
</feature>
<sequence length="531" mass="55416">MSTRDVWHTRRRSRSATSEDTRDPIRDAAVHPHSRQDRMLALTGTLLGLVLAALASTTVLTSLPVMMHELGGDQTAYTWVVGSSLLTTTVSLAIWGKLADLFSHKKLMFAAIAVFVVASLFAGLAPDTAVLIGFRSLQGIGAGGVIAVGPVLLADLLSPRERGRYAGLISGVIGIGTIGGPVIGGIVTDTIGWRWNFYLGIPFAIAAVVLLQRSLHLPVHHRPIRIDWVGAGLISVSACALMVWVTLAGSQFDWLSPTSYVVLGGAVVCALAAAVVEAKVREPVIPLALLRNPSISRVVIASTALGVTMLAVPTFMSQYLQIARGLSASVSGMFMLSMSVATFLAASVVGHRISRTGLWKRWVVLASVALVCGLAGLSTLTVSSGLAAVSVYLLCIGFAIGVLMHNLLVVAQNCAPPHQLGAASALPAFFRQLASAMSVSILGAVLATRISAFHTGGDESELVNASVPHVADLAEPLRGQLQTAYADGIGDLFLLCTPLGLLGLVAALVLPNTPLSSKTAVETQALDPLDT</sequence>
<dbReference type="Gene3D" id="1.20.1250.20">
    <property type="entry name" value="MFS general substrate transporter like domains"/>
    <property type="match status" value="1"/>
</dbReference>
<organism evidence="9 10">
    <name type="scientific">Rhodococcus opacus (strain B4)</name>
    <dbReference type="NCBI Taxonomy" id="632772"/>
    <lineage>
        <taxon>Bacteria</taxon>
        <taxon>Bacillati</taxon>
        <taxon>Actinomycetota</taxon>
        <taxon>Actinomycetes</taxon>
        <taxon>Mycobacteriales</taxon>
        <taxon>Nocardiaceae</taxon>
        <taxon>Rhodococcus</taxon>
    </lineage>
</organism>
<dbReference type="EMBL" id="AP011115">
    <property type="protein sequence ID" value="BAH55368.1"/>
    <property type="molecule type" value="Genomic_DNA"/>
</dbReference>
<keyword evidence="4 7" id="KW-1133">Transmembrane helix</keyword>
<feature type="region of interest" description="Disordered" evidence="6">
    <location>
        <begin position="1"/>
        <end position="24"/>
    </location>
</feature>
<feature type="transmembrane region" description="Helical" evidence="7">
    <location>
        <begin position="137"/>
        <end position="158"/>
    </location>
</feature>
<evidence type="ECO:0000259" key="8">
    <source>
        <dbReference type="PROSITE" id="PS50850"/>
    </source>
</evidence>
<evidence type="ECO:0000313" key="10">
    <source>
        <dbReference type="Proteomes" id="UP000002212"/>
    </source>
</evidence>
<keyword evidence="3 7" id="KW-0812">Transmembrane</keyword>
<protein>
    <submittedName>
        <fullName evidence="9">Putative drug resistance efflux protein</fullName>
    </submittedName>
</protein>
<dbReference type="STRING" id="632772.ROP_71210"/>
<dbReference type="Pfam" id="PF07690">
    <property type="entry name" value="MFS_1"/>
    <property type="match status" value="1"/>
</dbReference>
<dbReference type="AlphaFoldDB" id="C1B5V7"/>
<feature type="transmembrane region" description="Helical" evidence="7">
    <location>
        <begin position="259"/>
        <end position="278"/>
    </location>
</feature>
<dbReference type="InterPro" id="IPR011701">
    <property type="entry name" value="MFS"/>
</dbReference>
<dbReference type="SUPFAM" id="SSF103473">
    <property type="entry name" value="MFS general substrate transporter"/>
    <property type="match status" value="1"/>
</dbReference>
<evidence type="ECO:0000256" key="3">
    <source>
        <dbReference type="ARBA" id="ARBA00022692"/>
    </source>
</evidence>
<proteinExistence type="predicted"/>
<dbReference type="Gene3D" id="1.20.1720.10">
    <property type="entry name" value="Multidrug resistance protein D"/>
    <property type="match status" value="1"/>
</dbReference>
<feature type="transmembrane region" description="Helical" evidence="7">
    <location>
        <begin position="362"/>
        <end position="383"/>
    </location>
</feature>
<feature type="transmembrane region" description="Helical" evidence="7">
    <location>
        <begin position="107"/>
        <end position="125"/>
    </location>
</feature>
<evidence type="ECO:0000256" key="7">
    <source>
        <dbReference type="SAM" id="Phobius"/>
    </source>
</evidence>
<evidence type="ECO:0000256" key="6">
    <source>
        <dbReference type="SAM" id="MobiDB-lite"/>
    </source>
</evidence>
<dbReference type="HOGENOM" id="CLU_000960_2_4_11"/>
<feature type="domain" description="Major facilitator superfamily (MFS) profile" evidence="8">
    <location>
        <begin position="41"/>
        <end position="515"/>
    </location>
</feature>
<dbReference type="PROSITE" id="PS50850">
    <property type="entry name" value="MFS"/>
    <property type="match status" value="1"/>
</dbReference>
<feature type="transmembrane region" description="Helical" evidence="7">
    <location>
        <begin position="224"/>
        <end position="247"/>
    </location>
</feature>
<feature type="transmembrane region" description="Helical" evidence="7">
    <location>
        <begin position="165"/>
        <end position="187"/>
    </location>
</feature>
<feature type="transmembrane region" description="Helical" evidence="7">
    <location>
        <begin position="193"/>
        <end position="212"/>
    </location>
</feature>
<name>C1B5V7_RHOOB</name>
<dbReference type="PANTHER" id="PTHR23501:SF197">
    <property type="entry name" value="COMD"/>
    <property type="match status" value="1"/>
</dbReference>
<feature type="transmembrane region" description="Helical" evidence="7">
    <location>
        <begin position="76"/>
        <end position="95"/>
    </location>
</feature>
<dbReference type="InterPro" id="IPR020846">
    <property type="entry name" value="MFS_dom"/>
</dbReference>
<dbReference type="KEGG" id="rop:ROP_71210"/>
<dbReference type="Proteomes" id="UP000002212">
    <property type="component" value="Chromosome"/>
</dbReference>
<dbReference type="PRINTS" id="PR01036">
    <property type="entry name" value="TCRTETB"/>
</dbReference>
<dbReference type="RefSeq" id="WP_015890787.1">
    <property type="nucleotide sequence ID" value="NC_012522.1"/>
</dbReference>
<feature type="transmembrane region" description="Helical" evidence="7">
    <location>
        <begin position="298"/>
        <end position="320"/>
    </location>
</feature>
<dbReference type="GO" id="GO:0022857">
    <property type="term" value="F:transmembrane transporter activity"/>
    <property type="evidence" value="ECO:0007669"/>
    <property type="project" value="InterPro"/>
</dbReference>
<evidence type="ECO:0000256" key="2">
    <source>
        <dbReference type="ARBA" id="ARBA00022448"/>
    </source>
</evidence>
<feature type="transmembrane region" description="Helical" evidence="7">
    <location>
        <begin position="492"/>
        <end position="510"/>
    </location>
</feature>
<gene>
    <name evidence="9" type="ordered locus">ROP_71210</name>
</gene>
<keyword evidence="2" id="KW-0813">Transport</keyword>
<dbReference type="PATRIC" id="fig|632772.20.peg.7428"/>
<comment type="subcellular location">
    <subcellularLocation>
        <location evidence="1">Cell membrane</location>
        <topology evidence="1">Multi-pass membrane protein</topology>
    </subcellularLocation>
</comment>